<dbReference type="OrthoDB" id="2691647at2"/>
<dbReference type="AlphaFoldDB" id="A0A4S4BM83"/>
<accession>A0A4S4BM83</accession>
<gene>
    <name evidence="2" type="ORF">E6C55_20290</name>
</gene>
<comment type="caution">
    <text evidence="2">The sequence shown here is derived from an EMBL/GenBank/DDBJ whole genome shotgun (WGS) entry which is preliminary data.</text>
</comment>
<keyword evidence="1" id="KW-0812">Transmembrane</keyword>
<protein>
    <submittedName>
        <fullName evidence="2">DUF4227 family protein</fullName>
    </submittedName>
</protein>
<name>A0A4S4BM83_9BACL</name>
<evidence type="ECO:0000313" key="3">
    <source>
        <dbReference type="Proteomes" id="UP000310636"/>
    </source>
</evidence>
<feature type="transmembrane region" description="Helical" evidence="1">
    <location>
        <begin position="12"/>
        <end position="32"/>
    </location>
</feature>
<dbReference type="Pfam" id="PF14004">
    <property type="entry name" value="DUF4227"/>
    <property type="match status" value="1"/>
</dbReference>
<evidence type="ECO:0000313" key="2">
    <source>
        <dbReference type="EMBL" id="THF75847.1"/>
    </source>
</evidence>
<organism evidence="2 3">
    <name type="scientific">Cohnella fermenti</name>
    <dbReference type="NCBI Taxonomy" id="2565925"/>
    <lineage>
        <taxon>Bacteria</taxon>
        <taxon>Bacillati</taxon>
        <taxon>Bacillota</taxon>
        <taxon>Bacilli</taxon>
        <taxon>Bacillales</taxon>
        <taxon>Paenibacillaceae</taxon>
        <taxon>Cohnella</taxon>
    </lineage>
</organism>
<dbReference type="Proteomes" id="UP000310636">
    <property type="component" value="Unassembled WGS sequence"/>
</dbReference>
<reference evidence="2 3" key="1">
    <citation type="submission" date="2019-04" db="EMBL/GenBank/DDBJ databases">
        <title>Cohnella sp. nov. isolated from preserved vegetables.</title>
        <authorList>
            <person name="Lin S.-Y."/>
            <person name="Hung M.-H."/>
            <person name="Young C.-C."/>
        </authorList>
    </citation>
    <scope>NUCLEOTIDE SEQUENCE [LARGE SCALE GENOMIC DNA]</scope>
    <source>
        <strain evidence="2 3">CC-MHH1044</strain>
    </source>
</reference>
<sequence>MREWSGKWIERLQFTLLFLVLTVMVHHVFGWMQGWVSPMDPYKVPDGSSAKVFLSGDPAGAIGAEAVKDRLKLFWELGE</sequence>
<keyword evidence="1" id="KW-1133">Transmembrane helix</keyword>
<dbReference type="InterPro" id="IPR025321">
    <property type="entry name" value="DUF4227"/>
</dbReference>
<keyword evidence="1" id="KW-0472">Membrane</keyword>
<dbReference type="RefSeq" id="WP_136371651.1">
    <property type="nucleotide sequence ID" value="NZ_SSOB01000028.1"/>
</dbReference>
<keyword evidence="3" id="KW-1185">Reference proteome</keyword>
<evidence type="ECO:0000256" key="1">
    <source>
        <dbReference type="SAM" id="Phobius"/>
    </source>
</evidence>
<proteinExistence type="predicted"/>
<dbReference type="EMBL" id="SSOB01000028">
    <property type="protein sequence ID" value="THF75847.1"/>
    <property type="molecule type" value="Genomic_DNA"/>
</dbReference>